<keyword evidence="5" id="KW-0539">Nucleus</keyword>
<evidence type="ECO:0000256" key="6">
    <source>
        <dbReference type="SAM" id="MobiDB-lite"/>
    </source>
</evidence>
<comment type="subcellular location">
    <subcellularLocation>
        <location evidence="1">Nucleus</location>
    </subcellularLocation>
</comment>
<evidence type="ECO:0000256" key="3">
    <source>
        <dbReference type="ARBA" id="ARBA00023125"/>
    </source>
</evidence>
<feature type="region of interest" description="Disordered" evidence="6">
    <location>
        <begin position="220"/>
        <end position="267"/>
    </location>
</feature>
<reference evidence="7 8" key="1">
    <citation type="journal article" date="2023" name="Commun. Biol.">
        <title>Reorganization of the ancestral sex-determining regions during the evolution of trioecy in Pleodorina starrii.</title>
        <authorList>
            <person name="Takahashi K."/>
            <person name="Suzuki S."/>
            <person name="Kawai-Toyooka H."/>
            <person name="Yamamoto K."/>
            <person name="Hamaji T."/>
            <person name="Ootsuki R."/>
            <person name="Yamaguchi H."/>
            <person name="Kawachi M."/>
            <person name="Higashiyama T."/>
            <person name="Nozaki H."/>
        </authorList>
    </citation>
    <scope>NUCLEOTIDE SEQUENCE [LARGE SCALE GENOMIC DNA]</scope>
    <source>
        <strain evidence="7 8">NIES-4479</strain>
    </source>
</reference>
<dbReference type="AlphaFoldDB" id="A0A9W6BBN2"/>
<evidence type="ECO:0000256" key="2">
    <source>
        <dbReference type="ARBA" id="ARBA00023015"/>
    </source>
</evidence>
<dbReference type="EMBL" id="BRXU01000002">
    <property type="protein sequence ID" value="GLC48788.1"/>
    <property type="molecule type" value="Genomic_DNA"/>
</dbReference>
<evidence type="ECO:0000256" key="1">
    <source>
        <dbReference type="ARBA" id="ARBA00004123"/>
    </source>
</evidence>
<dbReference type="GO" id="GO:0003677">
    <property type="term" value="F:DNA binding"/>
    <property type="evidence" value="ECO:0007669"/>
    <property type="project" value="UniProtKB-KW"/>
</dbReference>
<accession>A0A9W6BBN2</accession>
<feature type="region of interest" description="Disordered" evidence="6">
    <location>
        <begin position="93"/>
        <end position="171"/>
    </location>
</feature>
<evidence type="ECO:0000313" key="8">
    <source>
        <dbReference type="Proteomes" id="UP001165080"/>
    </source>
</evidence>
<evidence type="ECO:0000313" key="7">
    <source>
        <dbReference type="EMBL" id="GLC48788.1"/>
    </source>
</evidence>
<keyword evidence="2" id="KW-0805">Transcription regulation</keyword>
<proteinExistence type="predicted"/>
<keyword evidence="3" id="KW-0238">DNA-binding</keyword>
<organism evidence="7 8">
    <name type="scientific">Pleodorina starrii</name>
    <dbReference type="NCBI Taxonomy" id="330485"/>
    <lineage>
        <taxon>Eukaryota</taxon>
        <taxon>Viridiplantae</taxon>
        <taxon>Chlorophyta</taxon>
        <taxon>core chlorophytes</taxon>
        <taxon>Chlorophyceae</taxon>
        <taxon>CS clade</taxon>
        <taxon>Chlamydomonadales</taxon>
        <taxon>Volvocaceae</taxon>
        <taxon>Pleodorina</taxon>
    </lineage>
</organism>
<dbReference type="Proteomes" id="UP001165080">
    <property type="component" value="Unassembled WGS sequence"/>
</dbReference>
<gene>
    <name evidence="7" type="primary">PLEST005808</name>
    <name evidence="7" type="ORF">PLESTB_000148200</name>
</gene>
<dbReference type="GO" id="GO:0003700">
    <property type="term" value="F:DNA-binding transcription factor activity"/>
    <property type="evidence" value="ECO:0007669"/>
    <property type="project" value="InterPro"/>
</dbReference>
<dbReference type="InterPro" id="IPR001289">
    <property type="entry name" value="NFYA"/>
</dbReference>
<evidence type="ECO:0000256" key="5">
    <source>
        <dbReference type="ARBA" id="ARBA00023242"/>
    </source>
</evidence>
<comment type="caution">
    <text evidence="7">The sequence shown here is derived from an EMBL/GenBank/DDBJ whole genome shotgun (WGS) entry which is preliminary data.</text>
</comment>
<name>A0A9W6BBN2_9CHLO</name>
<feature type="compositionally biased region" description="Low complexity" evidence="6">
    <location>
        <begin position="121"/>
        <end position="139"/>
    </location>
</feature>
<keyword evidence="4" id="KW-0804">Transcription</keyword>
<evidence type="ECO:0008006" key="9">
    <source>
        <dbReference type="Google" id="ProtNLM"/>
    </source>
</evidence>
<evidence type="ECO:0000256" key="4">
    <source>
        <dbReference type="ARBA" id="ARBA00023163"/>
    </source>
</evidence>
<protein>
    <recommendedName>
        <fullName evidence="9">Nuclear transcription factor Y subunit</fullName>
    </recommendedName>
</protein>
<sequence>MALFAGPELNLGNVGFRCSGATYEPGFLAAPFGVTPQMMPAALPSHFGGSGLPFPAFFPGFMPFAASIPAMFLQLSSLGPSFTCRDNLLELPSESSASTGLPFGEPSPLGKQRRRATLYQGDSGSRSSLESCSGTSGRSMTPDLTEPSAGDGSEQRGSETALGPDAGNALQSLSDLEDAPSASVQMHAPEVADVLLAGERPPTAAAGAAARVPLLQPSSTLSRSEAAGPLACDPSPLPAVAEPIRRTDADPPAALGGDRQGSADKRNCLPTVGLRGCMSGIMSIPGDPEPGSVPARSAFELAVGRMPLLGPSGDVMWVDARRYRAILRRRRQRAMKGGCLAVAHSPCNRKPSRRISRRDLALLRAQATSGQLPDDDAEDESGGDCICCSDSNEDAPEADGGREVDRSHLPVTAAPGSSGPAECHAAGWAARAQDLDTFAAAAVVAAAVAAAAARAAGATGSLRADDLARAALEAELRAVLAEETGVLSLNDETTADDNGDECENVGAFQRTAII</sequence>
<keyword evidence="8" id="KW-1185">Reference proteome</keyword>
<dbReference type="GO" id="GO:0005634">
    <property type="term" value="C:nucleus"/>
    <property type="evidence" value="ECO:0007669"/>
    <property type="project" value="UniProtKB-SubCell"/>
</dbReference>
<dbReference type="PROSITE" id="PS51152">
    <property type="entry name" value="NFYA_HAP2_2"/>
    <property type="match status" value="1"/>
</dbReference>